<name>A0A9X0AEN4_9HELO</name>
<evidence type="ECO:0000313" key="2">
    <source>
        <dbReference type="Proteomes" id="UP001152300"/>
    </source>
</evidence>
<keyword evidence="2" id="KW-1185">Reference proteome</keyword>
<comment type="caution">
    <text evidence="1">The sequence shown here is derived from an EMBL/GenBank/DDBJ whole genome shotgun (WGS) entry which is preliminary data.</text>
</comment>
<dbReference type="Proteomes" id="UP001152300">
    <property type="component" value="Unassembled WGS sequence"/>
</dbReference>
<dbReference type="AlphaFoldDB" id="A0A9X0AEN4"/>
<accession>A0A9X0AEN4</accession>
<dbReference type="EMBL" id="JAPEIS010000012">
    <property type="protein sequence ID" value="KAJ8060969.1"/>
    <property type="molecule type" value="Genomic_DNA"/>
</dbReference>
<reference evidence="1" key="1">
    <citation type="submission" date="2022-11" db="EMBL/GenBank/DDBJ databases">
        <title>Genome Resource of Sclerotinia nivalis Strain SnTB1, a Plant Pathogen Isolated from American Ginseng.</title>
        <authorList>
            <person name="Fan S."/>
        </authorList>
    </citation>
    <scope>NUCLEOTIDE SEQUENCE</scope>
    <source>
        <strain evidence="1">SnTB1</strain>
    </source>
</reference>
<organism evidence="1 2">
    <name type="scientific">Sclerotinia nivalis</name>
    <dbReference type="NCBI Taxonomy" id="352851"/>
    <lineage>
        <taxon>Eukaryota</taxon>
        <taxon>Fungi</taxon>
        <taxon>Dikarya</taxon>
        <taxon>Ascomycota</taxon>
        <taxon>Pezizomycotina</taxon>
        <taxon>Leotiomycetes</taxon>
        <taxon>Helotiales</taxon>
        <taxon>Sclerotiniaceae</taxon>
        <taxon>Sclerotinia</taxon>
    </lineage>
</organism>
<gene>
    <name evidence="1" type="ORF">OCU04_010048</name>
</gene>
<protein>
    <submittedName>
        <fullName evidence="1">Uncharacterized protein</fullName>
    </submittedName>
</protein>
<proteinExistence type="predicted"/>
<sequence length="100" mass="11621">MLWDEQDPDQSKITHPSYQQHDMKITSTNTLRTWYFYNIVSSRTNFKTKFDLAVSADRISVTASLAITRCVRYHCSFSLEQCFLHFIGQVACGSYIVFIP</sequence>
<evidence type="ECO:0000313" key="1">
    <source>
        <dbReference type="EMBL" id="KAJ8060969.1"/>
    </source>
</evidence>